<dbReference type="InterPro" id="IPR051678">
    <property type="entry name" value="AGP_Transferase"/>
</dbReference>
<evidence type="ECO:0000313" key="3">
    <source>
        <dbReference type="Proteomes" id="UP000076871"/>
    </source>
</evidence>
<dbReference type="STRING" id="1314785.A0A165GGM1"/>
<protein>
    <submittedName>
        <fullName evidence="2">Uncharacterized protein</fullName>
    </submittedName>
</protein>
<name>A0A165GGM1_9APHY</name>
<dbReference type="Proteomes" id="UP000076871">
    <property type="component" value="Unassembled WGS sequence"/>
</dbReference>
<dbReference type="InterPro" id="IPR011009">
    <property type="entry name" value="Kinase-like_dom_sf"/>
</dbReference>
<keyword evidence="3" id="KW-1185">Reference proteome</keyword>
<sequence length="578" mass="63853">MANSLQGYSITLASGHEVVARVARRFMPRLKTESEIATMQYFRERTNIPVPDVYHYDANPWNRLGGEYIIMSKAKGIPLASVFHSMCHSDLLALMENTARIMIPLFAHRFPRIGSLYLGPDANRVADASTVPTPTVTAYQPHFATVLSSATPAPQPHSEFHVGPIVSWPFFGSHRGELAHPSEIDRGPWRSTDAYLRACAAREVAGVIRENEGRAAPHRLSLDPGEVAASRHHHVEALSGDESDTSEEWDWEESEGEGEGPGDSMYRDYRRMQRTTFLVSQLREREEMVKKEMGRVVELMERLGVRREEEREEGEAEEFGIDCHDLSLENVFVDEQDHSKIACIIDWEATTTRPLWACAHVPTFLQSSPFTAKIFRATVEKLAQRPWPALINGRPTDLARVAGEWLHHEAGGARLRMAHRCLEWDGWEEGLVESILGAEEEEDKWFKSCEGEGEGERTPVGSWPGSPVSGSPTLAESASDGEDARHVGNAKGVGGGPGGGGGGLKKGVVAVVVPGHPPVPLVKKVVEVEKEREKELVRAGDICGGRGGELGRRLEAWLHVSGDGDGRVGLERRWEGEE</sequence>
<dbReference type="SUPFAM" id="SSF56112">
    <property type="entry name" value="Protein kinase-like (PK-like)"/>
    <property type="match status" value="1"/>
</dbReference>
<feature type="region of interest" description="Disordered" evidence="1">
    <location>
        <begin position="236"/>
        <end position="267"/>
    </location>
</feature>
<dbReference type="OrthoDB" id="10003767at2759"/>
<feature type="compositionally biased region" description="Acidic residues" evidence="1">
    <location>
        <begin position="239"/>
        <end position="260"/>
    </location>
</feature>
<organism evidence="2 3">
    <name type="scientific">Laetiporus sulphureus 93-53</name>
    <dbReference type="NCBI Taxonomy" id="1314785"/>
    <lineage>
        <taxon>Eukaryota</taxon>
        <taxon>Fungi</taxon>
        <taxon>Dikarya</taxon>
        <taxon>Basidiomycota</taxon>
        <taxon>Agaricomycotina</taxon>
        <taxon>Agaricomycetes</taxon>
        <taxon>Polyporales</taxon>
        <taxon>Laetiporus</taxon>
    </lineage>
</organism>
<gene>
    <name evidence="2" type="ORF">LAESUDRAFT_711535</name>
</gene>
<dbReference type="PANTHER" id="PTHR21310:SF15">
    <property type="entry name" value="AMINOGLYCOSIDE PHOSPHOTRANSFERASE DOMAIN-CONTAINING PROTEIN"/>
    <property type="match status" value="1"/>
</dbReference>
<dbReference type="AlphaFoldDB" id="A0A165GGM1"/>
<accession>A0A165GGM1</accession>
<dbReference type="EMBL" id="KV427609">
    <property type="protein sequence ID" value="KZT10317.1"/>
    <property type="molecule type" value="Genomic_DNA"/>
</dbReference>
<dbReference type="GeneID" id="63823870"/>
<feature type="compositionally biased region" description="Basic and acidic residues" evidence="1">
    <location>
        <begin position="447"/>
        <end position="457"/>
    </location>
</feature>
<evidence type="ECO:0000256" key="1">
    <source>
        <dbReference type="SAM" id="MobiDB-lite"/>
    </source>
</evidence>
<feature type="compositionally biased region" description="Low complexity" evidence="1">
    <location>
        <begin position="459"/>
        <end position="472"/>
    </location>
</feature>
<evidence type="ECO:0000313" key="2">
    <source>
        <dbReference type="EMBL" id="KZT10317.1"/>
    </source>
</evidence>
<reference evidence="2 3" key="1">
    <citation type="journal article" date="2016" name="Mol. Biol. Evol.">
        <title>Comparative Genomics of Early-Diverging Mushroom-Forming Fungi Provides Insights into the Origins of Lignocellulose Decay Capabilities.</title>
        <authorList>
            <person name="Nagy L.G."/>
            <person name="Riley R."/>
            <person name="Tritt A."/>
            <person name="Adam C."/>
            <person name="Daum C."/>
            <person name="Floudas D."/>
            <person name="Sun H."/>
            <person name="Yadav J.S."/>
            <person name="Pangilinan J."/>
            <person name="Larsson K.H."/>
            <person name="Matsuura K."/>
            <person name="Barry K."/>
            <person name="Labutti K."/>
            <person name="Kuo R."/>
            <person name="Ohm R.A."/>
            <person name="Bhattacharya S.S."/>
            <person name="Shirouzu T."/>
            <person name="Yoshinaga Y."/>
            <person name="Martin F.M."/>
            <person name="Grigoriev I.V."/>
            <person name="Hibbett D.S."/>
        </authorList>
    </citation>
    <scope>NUCLEOTIDE SEQUENCE [LARGE SCALE GENOMIC DNA]</scope>
    <source>
        <strain evidence="2 3">93-53</strain>
    </source>
</reference>
<feature type="compositionally biased region" description="Gly residues" evidence="1">
    <location>
        <begin position="491"/>
        <end position="501"/>
    </location>
</feature>
<feature type="region of interest" description="Disordered" evidence="1">
    <location>
        <begin position="447"/>
        <end position="501"/>
    </location>
</feature>
<dbReference type="InParanoid" id="A0A165GGM1"/>
<dbReference type="RefSeq" id="XP_040768057.1">
    <property type="nucleotide sequence ID" value="XM_040906841.1"/>
</dbReference>
<proteinExistence type="predicted"/>
<dbReference type="PANTHER" id="PTHR21310">
    <property type="entry name" value="AMINOGLYCOSIDE PHOSPHOTRANSFERASE-RELATED-RELATED"/>
    <property type="match status" value="1"/>
</dbReference>